<dbReference type="Gene3D" id="3.30.420.10">
    <property type="entry name" value="Ribonuclease H-like superfamily/Ribonuclease H"/>
    <property type="match status" value="1"/>
</dbReference>
<dbReference type="Proteomes" id="UP000242715">
    <property type="component" value="Unassembled WGS sequence"/>
</dbReference>
<dbReference type="PANTHER" id="PTHR47723:SF23">
    <property type="entry name" value="REVERSE TRANSCRIPTASE-LIKE PROTEIN"/>
    <property type="match status" value="1"/>
</dbReference>
<evidence type="ECO:0000313" key="2">
    <source>
        <dbReference type="EMBL" id="GAU44578.1"/>
    </source>
</evidence>
<dbReference type="CDD" id="cd06222">
    <property type="entry name" value="RNase_H_like"/>
    <property type="match status" value="1"/>
</dbReference>
<dbReference type="InterPro" id="IPR036397">
    <property type="entry name" value="RNaseH_sf"/>
</dbReference>
<dbReference type="OrthoDB" id="1434524at2759"/>
<dbReference type="Pfam" id="PF13966">
    <property type="entry name" value="zf-RVT"/>
    <property type="match status" value="1"/>
</dbReference>
<evidence type="ECO:0000259" key="1">
    <source>
        <dbReference type="Pfam" id="PF13966"/>
    </source>
</evidence>
<dbReference type="EMBL" id="DF974055">
    <property type="protein sequence ID" value="GAU44578.1"/>
    <property type="molecule type" value="Genomic_DNA"/>
</dbReference>
<proteinExistence type="predicted"/>
<sequence>MNNTSWKVGSGLFINLWHDSWCGEPLYHSLNIQQNVLRWLPTKVCDINHDQKWLIPNHLDLLFPNLKNIVQKVILPVEPLEDQLCWNHVSSGMLTLKDAYEFKRLQLPNLSWTKTVWCKDVPPSRSLLVWRLMHDKIPTDEKLMERGCSLPSLCSLCLSCSENTFHLFFECSFAFTLWCWLTSVLDFSILKKFNVTIHPPKAPDIKEVIWHPPIGLWLKCNTDGASNNLTASCGGIFRNSNSEFICGFVDNIGHNSAYIVELCGAMRAIEIAASQN</sequence>
<dbReference type="AlphaFoldDB" id="A0A2Z6NJ85"/>
<dbReference type="InterPro" id="IPR044730">
    <property type="entry name" value="RNase_H-like_dom_plant"/>
</dbReference>
<accession>A0A2Z6NJ85</accession>
<dbReference type="PANTHER" id="PTHR47723">
    <property type="entry name" value="OS05G0353850 PROTEIN"/>
    <property type="match status" value="1"/>
</dbReference>
<name>A0A2Z6NJ85_TRISU</name>
<keyword evidence="3" id="KW-1185">Reference proteome</keyword>
<evidence type="ECO:0000313" key="3">
    <source>
        <dbReference type="Proteomes" id="UP000242715"/>
    </source>
</evidence>
<reference evidence="3" key="1">
    <citation type="journal article" date="2017" name="Front. Plant Sci.">
        <title>Climate Clever Clovers: New Paradigm to Reduce the Environmental Footprint of Ruminants by Breeding Low Methanogenic Forages Utilizing Haplotype Variation.</title>
        <authorList>
            <person name="Kaur P."/>
            <person name="Appels R."/>
            <person name="Bayer P.E."/>
            <person name="Keeble-Gagnere G."/>
            <person name="Wang J."/>
            <person name="Hirakawa H."/>
            <person name="Shirasawa K."/>
            <person name="Vercoe P."/>
            <person name="Stefanova K."/>
            <person name="Durmic Z."/>
            <person name="Nichols P."/>
            <person name="Revell C."/>
            <person name="Isobe S.N."/>
            <person name="Edwards D."/>
            <person name="Erskine W."/>
        </authorList>
    </citation>
    <scope>NUCLEOTIDE SEQUENCE [LARGE SCALE GENOMIC DNA]</scope>
    <source>
        <strain evidence="3">cv. Daliak</strain>
    </source>
</reference>
<protein>
    <recommendedName>
        <fullName evidence="1">Reverse transcriptase zinc-binding domain-containing protein</fullName>
    </recommendedName>
</protein>
<dbReference type="InterPro" id="IPR026960">
    <property type="entry name" value="RVT-Znf"/>
</dbReference>
<organism evidence="2 3">
    <name type="scientific">Trifolium subterraneum</name>
    <name type="common">Subterranean clover</name>
    <dbReference type="NCBI Taxonomy" id="3900"/>
    <lineage>
        <taxon>Eukaryota</taxon>
        <taxon>Viridiplantae</taxon>
        <taxon>Streptophyta</taxon>
        <taxon>Embryophyta</taxon>
        <taxon>Tracheophyta</taxon>
        <taxon>Spermatophyta</taxon>
        <taxon>Magnoliopsida</taxon>
        <taxon>eudicotyledons</taxon>
        <taxon>Gunneridae</taxon>
        <taxon>Pentapetalae</taxon>
        <taxon>rosids</taxon>
        <taxon>fabids</taxon>
        <taxon>Fabales</taxon>
        <taxon>Fabaceae</taxon>
        <taxon>Papilionoideae</taxon>
        <taxon>50 kb inversion clade</taxon>
        <taxon>NPAAA clade</taxon>
        <taxon>Hologalegina</taxon>
        <taxon>IRL clade</taxon>
        <taxon>Trifolieae</taxon>
        <taxon>Trifolium</taxon>
    </lineage>
</organism>
<dbReference type="GO" id="GO:0003676">
    <property type="term" value="F:nucleic acid binding"/>
    <property type="evidence" value="ECO:0007669"/>
    <property type="project" value="InterPro"/>
</dbReference>
<feature type="domain" description="Reverse transcriptase zinc-binding" evidence="1">
    <location>
        <begin position="95"/>
        <end position="178"/>
    </location>
</feature>
<gene>
    <name evidence="2" type="ORF">TSUD_139510</name>
</gene>
<dbReference type="InterPro" id="IPR053151">
    <property type="entry name" value="RNase_H-like"/>
</dbReference>